<dbReference type="InterPro" id="IPR029058">
    <property type="entry name" value="AB_hydrolase_fold"/>
</dbReference>
<comment type="caution">
    <text evidence="4">The sequence shown here is derived from an EMBL/GenBank/DDBJ whole genome shotgun (WGS) entry which is preliminary data.</text>
</comment>
<dbReference type="PANTHER" id="PTHR10655">
    <property type="entry name" value="LYSOPHOSPHOLIPASE-RELATED"/>
    <property type="match status" value="1"/>
</dbReference>
<evidence type="ECO:0000313" key="5">
    <source>
        <dbReference type="Proteomes" id="UP001604335"/>
    </source>
</evidence>
<dbReference type="InterPro" id="IPR003140">
    <property type="entry name" value="PLipase/COase/thioEstase"/>
</dbReference>
<keyword evidence="2 4" id="KW-0378">Hydrolase</keyword>
<feature type="domain" description="Phospholipase/carboxylesterase/thioesterase" evidence="3">
    <location>
        <begin position="14"/>
        <end position="200"/>
    </location>
</feature>
<sequence length="211" mass="22761">MALLEAIAISPEANRTPAAMLVALHGWGANANDVAALAPLLNLPDWQMEFPQAPMAYPYSNEGRMWYDLESSDYPGLQASRDQLQNWLLATTKRSGIPLDRTILCGFSQGGAMALDVGLALPLAGVASLSGYFHTLPQVSSLKQGPQVLVTHGRQDLVVPIQAAWQVRDDLQARDATVTYLELDGGHEIQMSQISALRTFSLACISASCPK</sequence>
<dbReference type="PANTHER" id="PTHR10655:SF17">
    <property type="entry name" value="LYSOPHOSPHOLIPASE-LIKE PROTEIN 1"/>
    <property type="match status" value="1"/>
</dbReference>
<keyword evidence="5" id="KW-1185">Reference proteome</keyword>
<dbReference type="SUPFAM" id="SSF53474">
    <property type="entry name" value="alpha/beta-Hydrolases"/>
    <property type="match status" value="1"/>
</dbReference>
<gene>
    <name evidence="4" type="ORF">VPK24_05650</name>
</gene>
<proteinExistence type="inferred from homology"/>
<dbReference type="Proteomes" id="UP001604335">
    <property type="component" value="Unassembled WGS sequence"/>
</dbReference>
<reference evidence="5" key="1">
    <citation type="journal article" date="2024" name="Algal Res.">
        <title>Biochemical, toxicological and genomic investigation of a high-biomass producing Limnothrix strain isolated from Italian shallow drinking water reservoir.</title>
        <authorList>
            <person name="Simonazzi M."/>
            <person name="Shishido T.K."/>
            <person name="Delbaje E."/>
            <person name="Wahlsten M."/>
            <person name="Fewer D.P."/>
            <person name="Sivonen K."/>
            <person name="Pezzolesi L."/>
            <person name="Pistocchi R."/>
        </authorList>
    </citation>
    <scope>NUCLEOTIDE SEQUENCE [LARGE SCALE GENOMIC DNA]</scope>
    <source>
        <strain evidence="5">LRLZ20PSL1</strain>
    </source>
</reference>
<organism evidence="4 5">
    <name type="scientific">Limnothrix redekei LRLZ20PSL1</name>
    <dbReference type="NCBI Taxonomy" id="3112953"/>
    <lineage>
        <taxon>Bacteria</taxon>
        <taxon>Bacillati</taxon>
        <taxon>Cyanobacteriota</taxon>
        <taxon>Cyanophyceae</taxon>
        <taxon>Pseudanabaenales</taxon>
        <taxon>Pseudanabaenaceae</taxon>
        <taxon>Limnothrix</taxon>
    </lineage>
</organism>
<dbReference type="Gene3D" id="3.40.50.1820">
    <property type="entry name" value="alpha/beta hydrolase"/>
    <property type="match status" value="1"/>
</dbReference>
<name>A0ABW7CAY2_9CYAN</name>
<evidence type="ECO:0000313" key="4">
    <source>
        <dbReference type="EMBL" id="MFG3817113.1"/>
    </source>
</evidence>
<protein>
    <submittedName>
        <fullName evidence="4">Alpha/beta hydrolase</fullName>
    </submittedName>
</protein>
<comment type="similarity">
    <text evidence="1">Belongs to the AB hydrolase superfamily. AB hydrolase 2 family.</text>
</comment>
<dbReference type="InterPro" id="IPR050565">
    <property type="entry name" value="LYPA1-2/EST-like"/>
</dbReference>
<dbReference type="GO" id="GO:0016787">
    <property type="term" value="F:hydrolase activity"/>
    <property type="evidence" value="ECO:0007669"/>
    <property type="project" value="UniProtKB-KW"/>
</dbReference>
<dbReference type="EMBL" id="JAZAQF010000028">
    <property type="protein sequence ID" value="MFG3817113.1"/>
    <property type="molecule type" value="Genomic_DNA"/>
</dbReference>
<dbReference type="RefSeq" id="WP_393011191.1">
    <property type="nucleotide sequence ID" value="NZ_JAZAQF010000028.1"/>
</dbReference>
<evidence type="ECO:0000259" key="3">
    <source>
        <dbReference type="Pfam" id="PF02230"/>
    </source>
</evidence>
<evidence type="ECO:0000256" key="1">
    <source>
        <dbReference type="ARBA" id="ARBA00006499"/>
    </source>
</evidence>
<dbReference type="Pfam" id="PF02230">
    <property type="entry name" value="Abhydrolase_2"/>
    <property type="match status" value="1"/>
</dbReference>
<evidence type="ECO:0000256" key="2">
    <source>
        <dbReference type="ARBA" id="ARBA00022801"/>
    </source>
</evidence>
<accession>A0ABW7CAY2</accession>